<feature type="transmembrane region" description="Helical" evidence="3">
    <location>
        <begin position="73"/>
        <end position="95"/>
    </location>
</feature>
<feature type="domain" description="Peptidase M28" evidence="4">
    <location>
        <begin position="431"/>
        <end position="625"/>
    </location>
</feature>
<dbReference type="SUPFAM" id="SSF47672">
    <property type="entry name" value="Transferrin receptor-like dimerisation domain"/>
    <property type="match status" value="1"/>
</dbReference>
<feature type="region of interest" description="Disordered" evidence="2">
    <location>
        <begin position="23"/>
        <end position="45"/>
    </location>
</feature>
<feature type="compositionally biased region" description="Low complexity" evidence="2">
    <location>
        <begin position="101"/>
        <end position="112"/>
    </location>
</feature>
<dbReference type="PANTHER" id="PTHR10404">
    <property type="entry name" value="N-ACETYLATED-ALPHA-LINKED ACIDIC DIPEPTIDASE"/>
    <property type="match status" value="1"/>
</dbReference>
<feature type="region of interest" description="Disordered" evidence="2">
    <location>
        <begin position="837"/>
        <end position="861"/>
    </location>
</feature>
<evidence type="ECO:0000256" key="2">
    <source>
        <dbReference type="SAM" id="MobiDB-lite"/>
    </source>
</evidence>
<dbReference type="Gene3D" id="1.20.930.40">
    <property type="entry name" value="Transferrin receptor-like, dimerisation domain"/>
    <property type="match status" value="1"/>
</dbReference>
<evidence type="ECO:0000313" key="5">
    <source>
        <dbReference type="EMBL" id="CAL8095391.1"/>
    </source>
</evidence>
<dbReference type="InterPro" id="IPR046450">
    <property type="entry name" value="PA_dom_sf"/>
</dbReference>
<name>A0ABP1QBF9_9HEXA</name>
<proteinExistence type="inferred from homology"/>
<dbReference type="Gene3D" id="3.50.30.30">
    <property type="match status" value="1"/>
</dbReference>
<accession>A0ABP1QBF9</accession>
<dbReference type="Gene3D" id="3.40.630.10">
    <property type="entry name" value="Zn peptidases"/>
    <property type="match status" value="1"/>
</dbReference>
<dbReference type="SUPFAM" id="SSF53187">
    <property type="entry name" value="Zn-dependent exopeptidases"/>
    <property type="match status" value="1"/>
</dbReference>
<keyword evidence="6" id="KW-1185">Reference proteome</keyword>
<gene>
    <name evidence="5" type="ORF">ODALV1_LOCUS9070</name>
</gene>
<evidence type="ECO:0000313" key="6">
    <source>
        <dbReference type="Proteomes" id="UP001642540"/>
    </source>
</evidence>
<feature type="compositionally biased region" description="Basic and acidic residues" evidence="2">
    <location>
        <begin position="24"/>
        <end position="38"/>
    </location>
</feature>
<keyword evidence="3" id="KW-0472">Membrane</keyword>
<comment type="similarity">
    <text evidence="1">Belongs to the peptidase M28 family. M28B subfamily.</text>
</comment>
<dbReference type="InterPro" id="IPR007484">
    <property type="entry name" value="Peptidase_M28"/>
</dbReference>
<evidence type="ECO:0000256" key="3">
    <source>
        <dbReference type="SAM" id="Phobius"/>
    </source>
</evidence>
<feature type="compositionally biased region" description="Basic and acidic residues" evidence="2">
    <location>
        <begin position="126"/>
        <end position="142"/>
    </location>
</feature>
<reference evidence="5 6" key="1">
    <citation type="submission" date="2024-08" db="EMBL/GenBank/DDBJ databases">
        <authorList>
            <person name="Cucini C."/>
            <person name="Frati F."/>
        </authorList>
    </citation>
    <scope>NUCLEOTIDE SEQUENCE [LARGE SCALE GENOMIC DNA]</scope>
</reference>
<dbReference type="InterPro" id="IPR039373">
    <property type="entry name" value="Peptidase_M28B"/>
</dbReference>
<dbReference type="Proteomes" id="UP001642540">
    <property type="component" value="Unassembled WGS sequence"/>
</dbReference>
<comment type="caution">
    <text evidence="5">The sequence shown here is derived from an EMBL/GenBank/DDBJ whole genome shotgun (WGS) entry which is preliminary data.</text>
</comment>
<keyword evidence="3" id="KW-0812">Transmembrane</keyword>
<organism evidence="5 6">
    <name type="scientific">Orchesella dallaii</name>
    <dbReference type="NCBI Taxonomy" id="48710"/>
    <lineage>
        <taxon>Eukaryota</taxon>
        <taxon>Metazoa</taxon>
        <taxon>Ecdysozoa</taxon>
        <taxon>Arthropoda</taxon>
        <taxon>Hexapoda</taxon>
        <taxon>Collembola</taxon>
        <taxon>Entomobryomorpha</taxon>
        <taxon>Entomobryoidea</taxon>
        <taxon>Orchesellidae</taxon>
        <taxon>Orchesellinae</taxon>
        <taxon>Orchesella</taxon>
    </lineage>
</organism>
<protein>
    <recommendedName>
        <fullName evidence="4">Peptidase M28 domain-containing protein</fullName>
    </recommendedName>
</protein>
<dbReference type="PANTHER" id="PTHR10404:SF46">
    <property type="entry name" value="VACUOLAR PROTEIN SORTING-ASSOCIATED PROTEIN 70"/>
    <property type="match status" value="1"/>
</dbReference>
<evidence type="ECO:0000256" key="1">
    <source>
        <dbReference type="ARBA" id="ARBA00005634"/>
    </source>
</evidence>
<dbReference type="Pfam" id="PF04389">
    <property type="entry name" value="Peptidase_M28"/>
    <property type="match status" value="1"/>
</dbReference>
<sequence>MVGIVRRDYRRWEYEDETEISMEEQLRLDDHDHDHGRETPTSTTTFSQPTIILTASSQNKKQGRNKTCRKGKIQLVCLSAAVLLAGFTIGFTIGVHERGKSSNIRSNSSKSGVGSATNLNIGDIESEQRQEPRSSSNEEKNSDYYPATVQNSSPHDTNEPSFHKLFIQLSADNIRHNLRRMTQEPHHAGSPEGKSMAIAIRDLWRSFGLSVRVEQHKALMTTSKGVNLVEVVDRNGSVLFTSTSRETDATTGLPNFRPVIAFSPAANLNGTLIYGLYGRKEDLDFLQRSSIVLNGSIALIRFGRTHPSIVSAIASSYGIKGIIFYPDPKDFGPLLPPSAVRWSSLASLENIHEVQRHRGKFLLPAHTISYSDAEQLLRWIRQERGSRKAPKEWQGALPTSYYLGSVLRGSSLPFSVRLRTFNEPRTSSIFNVVAAIPGAWESDRYVVIGCSHDSWAYGAGDPGIGLAVLTEIAEKFSQAVQKGWKPRRSILFISWDANLYASSGVSHWLQEHHFEISTRAIAYVDLSRILRGNQTLNIYSSPLLREIARKAIARVKHAEMIPDSGTAGKSNGSPIHFSSVVSPDEPSFAFFGNLGIPFIRICVSNSPKGNDYPLFHTSFDTFENFVTLVDPSLKGAETLGKIISEAIVLLADSAVLPINVEDYVVEIQKAFSSFMTHYQEDLHKANLSIAYLQAAVMRLEVIGDNFHTDMHNRSVINPEHEILPSPSPSHFFKIKKPLLHRIMNDKLMEVDRTFLSRSSEAYKHQILGFTSTVEDIPVYNVDGPDFYRANNMSLSLQLYFPKLRTALDCGRRMMSGIDLSESGNKANIAKSMFSHPINEDYAPNPDHRDEEGSNKWDSRGNRSGGSYSFPLNFRLPFITDATICRDWRYTASQKIASLTRALDATSAVLQSPLLPEESE</sequence>
<keyword evidence="3" id="KW-1133">Transmembrane helix</keyword>
<dbReference type="InterPro" id="IPR036757">
    <property type="entry name" value="TFR-like_dimer_dom_sf"/>
</dbReference>
<dbReference type="EMBL" id="CAXLJM020000027">
    <property type="protein sequence ID" value="CAL8095391.1"/>
    <property type="molecule type" value="Genomic_DNA"/>
</dbReference>
<dbReference type="SUPFAM" id="SSF52025">
    <property type="entry name" value="PA domain"/>
    <property type="match status" value="1"/>
</dbReference>
<feature type="region of interest" description="Disordered" evidence="2">
    <location>
        <begin position="99"/>
        <end position="160"/>
    </location>
</feature>
<feature type="compositionally biased region" description="Basic and acidic residues" evidence="2">
    <location>
        <begin position="845"/>
        <end position="860"/>
    </location>
</feature>
<evidence type="ECO:0000259" key="4">
    <source>
        <dbReference type="Pfam" id="PF04389"/>
    </source>
</evidence>